<dbReference type="OrthoDB" id="9786435at2"/>
<comment type="similarity">
    <text evidence="1">Belongs to the short-chain dehydrogenases/reductases (SDR) family.</text>
</comment>
<dbReference type="SUPFAM" id="SSF51735">
    <property type="entry name" value="NAD(P)-binding Rossmann-fold domains"/>
    <property type="match status" value="1"/>
</dbReference>
<dbReference type="GO" id="GO:0016491">
    <property type="term" value="F:oxidoreductase activity"/>
    <property type="evidence" value="ECO:0007669"/>
    <property type="project" value="UniProtKB-KW"/>
</dbReference>
<reference evidence="3 4" key="1">
    <citation type="submission" date="2014-12" db="EMBL/GenBank/DDBJ databases">
        <title>Draft Genome Sequence of Pseudoalteromonas luteoviolacea HI1.</title>
        <authorList>
            <person name="Asahina A.Y."/>
            <person name="Hadfield M.G."/>
        </authorList>
    </citation>
    <scope>NUCLEOTIDE SEQUENCE [LARGE SCALE GENOMIC DNA]</scope>
    <source>
        <strain evidence="3 4">HI1</strain>
    </source>
</reference>
<evidence type="ECO:0000313" key="4">
    <source>
        <dbReference type="Proteomes" id="UP000031327"/>
    </source>
</evidence>
<dbReference type="InterPro" id="IPR051122">
    <property type="entry name" value="SDR_DHRS6-like"/>
</dbReference>
<dbReference type="EMBL" id="JWIC01000003">
    <property type="protein sequence ID" value="KID58853.1"/>
    <property type="molecule type" value="Genomic_DNA"/>
</dbReference>
<evidence type="ECO:0000256" key="2">
    <source>
        <dbReference type="ARBA" id="ARBA00023002"/>
    </source>
</evidence>
<dbReference type="RefSeq" id="WP_039608022.1">
    <property type="nucleotide sequence ID" value="NZ_JWIC01000003.1"/>
</dbReference>
<accession>A0A0C1MV88</accession>
<dbReference type="PANTHER" id="PTHR43477:SF1">
    <property type="entry name" value="DIHYDROANTICAPSIN 7-DEHYDROGENASE"/>
    <property type="match status" value="1"/>
</dbReference>
<dbReference type="InterPro" id="IPR036291">
    <property type="entry name" value="NAD(P)-bd_dom_sf"/>
</dbReference>
<evidence type="ECO:0008006" key="5">
    <source>
        <dbReference type="Google" id="ProtNLM"/>
    </source>
</evidence>
<name>A0A0C1MV88_9GAMM</name>
<keyword evidence="2" id="KW-0560">Oxidoreductase</keyword>
<dbReference type="PANTHER" id="PTHR43477">
    <property type="entry name" value="DIHYDROANTICAPSIN 7-DEHYDROGENASE"/>
    <property type="match status" value="1"/>
</dbReference>
<dbReference type="Proteomes" id="UP000031327">
    <property type="component" value="Unassembled WGS sequence"/>
</dbReference>
<organism evidence="3 4">
    <name type="scientific">Pseudoalteromonas luteoviolacea</name>
    <dbReference type="NCBI Taxonomy" id="43657"/>
    <lineage>
        <taxon>Bacteria</taxon>
        <taxon>Pseudomonadati</taxon>
        <taxon>Pseudomonadota</taxon>
        <taxon>Gammaproteobacteria</taxon>
        <taxon>Alteromonadales</taxon>
        <taxon>Pseudoalteromonadaceae</taxon>
        <taxon>Pseudoalteromonas</taxon>
    </lineage>
</organism>
<protein>
    <recommendedName>
        <fullName evidence="5">SDR family oxidoreductase</fullName>
    </recommendedName>
</protein>
<dbReference type="PRINTS" id="PR00081">
    <property type="entry name" value="GDHRDH"/>
</dbReference>
<evidence type="ECO:0000256" key="1">
    <source>
        <dbReference type="ARBA" id="ARBA00006484"/>
    </source>
</evidence>
<dbReference type="InterPro" id="IPR002347">
    <property type="entry name" value="SDR_fam"/>
</dbReference>
<proteinExistence type="inferred from homology"/>
<dbReference type="Pfam" id="PF00106">
    <property type="entry name" value="adh_short"/>
    <property type="match status" value="1"/>
</dbReference>
<dbReference type="AlphaFoldDB" id="A0A0C1MV88"/>
<evidence type="ECO:0000313" key="3">
    <source>
        <dbReference type="EMBL" id="KID58853.1"/>
    </source>
</evidence>
<comment type="caution">
    <text evidence="3">The sequence shown here is derived from an EMBL/GenBank/DDBJ whole genome shotgun (WGS) entry which is preliminary data.</text>
</comment>
<dbReference type="CDD" id="cd05233">
    <property type="entry name" value="SDR_c"/>
    <property type="match status" value="1"/>
</dbReference>
<sequence>MSKTVLVTGASSGIGYQVCKKRLKQGDRVIGVSRTIDKRHPLNAFERFIPWRCDLADITNTHTLFQSIHESAGPIDALIYAAGVCYHEQFGQTQLNSITEQLNVNLVSALLLCEQAIQYMPQNSAILLLSSTLAEKPIATSAVYSASKAGLEQIMKASAIAGAAKKISVNALALGCVDTPMLHLHRDDDLQQQTRLDALADLHPFGLGTVNDIAFIINNLLSQPWTTGSVIKVDGGLTLT</sequence>
<gene>
    <name evidence="3" type="ORF">JF50_03100</name>
</gene>
<dbReference type="Gene3D" id="3.40.50.720">
    <property type="entry name" value="NAD(P)-binding Rossmann-like Domain"/>
    <property type="match status" value="1"/>
</dbReference>